<dbReference type="RefSeq" id="WP_274201414.1">
    <property type="nucleotide sequence ID" value="NZ_JAQZAO010000006.1"/>
</dbReference>
<feature type="coiled-coil region" evidence="16">
    <location>
        <begin position="66"/>
        <end position="93"/>
    </location>
</feature>
<evidence type="ECO:0000256" key="4">
    <source>
        <dbReference type="ARBA" id="ARBA00022475"/>
    </source>
</evidence>
<proteinExistence type="inferred from homology"/>
<evidence type="ECO:0000256" key="9">
    <source>
        <dbReference type="ARBA" id="ARBA00023065"/>
    </source>
</evidence>
<sequence length="179" mass="20214">MTTEQAVQPAMTPLASGGYFVLSPIWHEIVIGMIAFGALYLVLSRVLLPRLEKVYAERHDRIEGGFERAEQARAEARRVHAEYRTRIGEARDEAARIRDTAREEGQRRSDEVLAAAREEASSFVAQGREELASQRSSVSSDLEPDVARLARRLAGRLLGREISDDEYRQVVDDYQAERV</sequence>
<evidence type="ECO:0000256" key="16">
    <source>
        <dbReference type="SAM" id="Coils"/>
    </source>
</evidence>
<keyword evidence="6 14" id="KW-0812">Transmembrane</keyword>
<evidence type="ECO:0000313" key="18">
    <source>
        <dbReference type="Proteomes" id="UP001300763"/>
    </source>
</evidence>
<dbReference type="Gene3D" id="1.20.5.620">
    <property type="entry name" value="F1F0 ATP synthase subunit B, membrane domain"/>
    <property type="match status" value="1"/>
</dbReference>
<evidence type="ECO:0000256" key="8">
    <source>
        <dbReference type="ARBA" id="ARBA00022989"/>
    </source>
</evidence>
<keyword evidence="11 14" id="KW-0066">ATP synthesis</keyword>
<comment type="similarity">
    <text evidence="2 14 15">Belongs to the ATPase B chain family.</text>
</comment>
<comment type="function">
    <text evidence="12 14">F(1)F(0) ATP synthase produces ATP from ADP in the presence of a proton or sodium gradient. F-type ATPases consist of two structural domains, F(1) containing the extramembraneous catalytic core and F(0) containing the membrane proton channel, linked together by a central stalk and a peripheral stalk. During catalysis, ATP synthesis in the catalytic domain of F(1) is coupled via a rotary mechanism of the central stalk subunits to proton translocation.</text>
</comment>
<dbReference type="Pfam" id="PF00430">
    <property type="entry name" value="ATP-synt_B"/>
    <property type="match status" value="1"/>
</dbReference>
<accession>A0ABT5SY07</accession>
<feature type="transmembrane region" description="Helical" evidence="14">
    <location>
        <begin position="29"/>
        <end position="48"/>
    </location>
</feature>
<evidence type="ECO:0000256" key="15">
    <source>
        <dbReference type="RuleBase" id="RU003848"/>
    </source>
</evidence>
<keyword evidence="3 14" id="KW-0813">Transport</keyword>
<protein>
    <recommendedName>
        <fullName evidence="14">ATP synthase subunit b</fullName>
    </recommendedName>
    <alternativeName>
        <fullName evidence="14">ATP synthase F(0) sector subunit b</fullName>
    </alternativeName>
    <alternativeName>
        <fullName evidence="14">ATPase subunit I</fullName>
    </alternativeName>
    <alternativeName>
        <fullName evidence="14">F-type ATPase subunit b</fullName>
        <shortName evidence="14">F-ATPase subunit b</shortName>
    </alternativeName>
</protein>
<dbReference type="CDD" id="cd06503">
    <property type="entry name" value="ATP-synt_Fo_b"/>
    <property type="match status" value="1"/>
</dbReference>
<dbReference type="EMBL" id="JAQZAO010000006">
    <property type="protein sequence ID" value="MDD7966887.1"/>
    <property type="molecule type" value="Genomic_DNA"/>
</dbReference>
<dbReference type="NCBIfam" id="TIGR01144">
    <property type="entry name" value="ATP_synt_b"/>
    <property type="match status" value="1"/>
</dbReference>
<keyword evidence="9 14" id="KW-0406">Ion transport</keyword>
<keyword evidence="7 14" id="KW-0375">Hydrogen ion transport</keyword>
<dbReference type="PANTHER" id="PTHR33445:SF1">
    <property type="entry name" value="ATP SYNTHASE SUBUNIT B"/>
    <property type="match status" value="1"/>
</dbReference>
<dbReference type="SUPFAM" id="SSF81573">
    <property type="entry name" value="F1F0 ATP synthase subunit B, membrane domain"/>
    <property type="match status" value="1"/>
</dbReference>
<reference evidence="17 18" key="1">
    <citation type="submission" date="2023-02" db="EMBL/GenBank/DDBJ databases">
        <title>Genome sequencing required for Actinomycetospora new species description.</title>
        <authorList>
            <person name="Saimee Y."/>
            <person name="Duangmal K."/>
        </authorList>
    </citation>
    <scope>NUCLEOTIDE SEQUENCE [LARGE SCALE GENOMIC DNA]</scope>
    <source>
        <strain evidence="17 18">DW7H6</strain>
    </source>
</reference>
<evidence type="ECO:0000256" key="14">
    <source>
        <dbReference type="HAMAP-Rule" id="MF_01398"/>
    </source>
</evidence>
<evidence type="ECO:0000256" key="1">
    <source>
        <dbReference type="ARBA" id="ARBA00004162"/>
    </source>
</evidence>
<comment type="subcellular location">
    <subcellularLocation>
        <location evidence="1 14">Cell membrane</location>
        <topology evidence="1 14">Single-pass membrane protein</topology>
    </subcellularLocation>
</comment>
<dbReference type="Proteomes" id="UP001300763">
    <property type="component" value="Unassembled WGS sequence"/>
</dbReference>
<dbReference type="InterPro" id="IPR005864">
    <property type="entry name" value="ATP_synth_F0_bsu_bac"/>
</dbReference>
<dbReference type="InterPro" id="IPR002146">
    <property type="entry name" value="ATP_synth_b/b'su_bac/chlpt"/>
</dbReference>
<keyword evidence="4 14" id="KW-1003">Cell membrane</keyword>
<name>A0ABT5SY07_9PSEU</name>
<keyword evidence="5 14" id="KW-0138">CF(0)</keyword>
<keyword evidence="10 14" id="KW-0472">Membrane</keyword>
<evidence type="ECO:0000256" key="7">
    <source>
        <dbReference type="ARBA" id="ARBA00022781"/>
    </source>
</evidence>
<comment type="function">
    <text evidence="14">Component of the F(0) channel, it forms part of the peripheral stalk, linking F(1) to F(0).</text>
</comment>
<evidence type="ECO:0000256" key="5">
    <source>
        <dbReference type="ARBA" id="ARBA00022547"/>
    </source>
</evidence>
<organism evidence="17 18">
    <name type="scientific">Actinomycetospora lemnae</name>
    <dbReference type="NCBI Taxonomy" id="3019891"/>
    <lineage>
        <taxon>Bacteria</taxon>
        <taxon>Bacillati</taxon>
        <taxon>Actinomycetota</taxon>
        <taxon>Actinomycetes</taxon>
        <taxon>Pseudonocardiales</taxon>
        <taxon>Pseudonocardiaceae</taxon>
        <taxon>Actinomycetospora</taxon>
    </lineage>
</organism>
<evidence type="ECO:0000256" key="3">
    <source>
        <dbReference type="ARBA" id="ARBA00022448"/>
    </source>
</evidence>
<keyword evidence="16" id="KW-0175">Coiled coil</keyword>
<evidence type="ECO:0000256" key="2">
    <source>
        <dbReference type="ARBA" id="ARBA00005513"/>
    </source>
</evidence>
<keyword evidence="8 14" id="KW-1133">Transmembrane helix</keyword>
<dbReference type="InterPro" id="IPR028987">
    <property type="entry name" value="ATP_synth_B-like_membr_sf"/>
</dbReference>
<evidence type="ECO:0000256" key="10">
    <source>
        <dbReference type="ARBA" id="ARBA00023136"/>
    </source>
</evidence>
<comment type="subunit">
    <text evidence="13 14">F-type ATPases have 2 components, F(1) - the catalytic core - and F(0) - the membrane proton channel. F(1) has five subunits: alpha(3), beta(3), gamma(1), delta(1), epsilon(1). F(0) has three main subunits: a(1), b(2) and c(10-14). The alpha and beta chains form an alternating ring which encloses part of the gamma chain. F(1) is attached to F(0) by a central stalk formed by the gamma and epsilon chains, while a peripheral stalk is formed by the delta and b chains.</text>
</comment>
<gene>
    <name evidence="14 17" type="primary">atpF</name>
    <name evidence="17" type="ORF">PGB27_16240</name>
</gene>
<keyword evidence="18" id="KW-1185">Reference proteome</keyword>
<evidence type="ECO:0000256" key="6">
    <source>
        <dbReference type="ARBA" id="ARBA00022692"/>
    </source>
</evidence>
<dbReference type="InterPro" id="IPR050059">
    <property type="entry name" value="ATP_synthase_B_chain"/>
</dbReference>
<dbReference type="PANTHER" id="PTHR33445">
    <property type="entry name" value="ATP SYNTHASE SUBUNIT B', CHLOROPLASTIC"/>
    <property type="match status" value="1"/>
</dbReference>
<evidence type="ECO:0000256" key="12">
    <source>
        <dbReference type="ARBA" id="ARBA00025198"/>
    </source>
</evidence>
<comment type="caution">
    <text evidence="17">The sequence shown here is derived from an EMBL/GenBank/DDBJ whole genome shotgun (WGS) entry which is preliminary data.</text>
</comment>
<evidence type="ECO:0000256" key="11">
    <source>
        <dbReference type="ARBA" id="ARBA00023310"/>
    </source>
</evidence>
<dbReference type="HAMAP" id="MF_01398">
    <property type="entry name" value="ATP_synth_b_bprime"/>
    <property type="match status" value="1"/>
</dbReference>
<evidence type="ECO:0000256" key="13">
    <source>
        <dbReference type="ARBA" id="ARBA00025830"/>
    </source>
</evidence>
<evidence type="ECO:0000313" key="17">
    <source>
        <dbReference type="EMBL" id="MDD7966887.1"/>
    </source>
</evidence>